<reference evidence="1 2" key="1">
    <citation type="journal article" date="2021" name="ISME J.">
        <title>Genomic evolution of the class Acidithiobacillia: deep-branching Proteobacteria living in extreme acidic conditions.</title>
        <authorList>
            <person name="Moya-Beltran A."/>
            <person name="Beard S."/>
            <person name="Rojas-Villalobos C."/>
            <person name="Issotta F."/>
            <person name="Gallardo Y."/>
            <person name="Ulloa R."/>
            <person name="Giaveno A."/>
            <person name="Degli Esposti M."/>
            <person name="Johnson D.B."/>
            <person name="Quatrini R."/>
        </authorList>
    </citation>
    <scope>NUCLEOTIDE SEQUENCE [LARGE SCALE GENOMIC DNA]</scope>
    <source>
        <strain evidence="1 2">GG1-14</strain>
    </source>
</reference>
<evidence type="ECO:0000313" key="2">
    <source>
        <dbReference type="Proteomes" id="UP001195965"/>
    </source>
</evidence>
<proteinExistence type="predicted"/>
<evidence type="ECO:0000313" key="1">
    <source>
        <dbReference type="EMBL" id="XRI72775.1"/>
    </source>
</evidence>
<dbReference type="EMBL" id="CP127526">
    <property type="protein sequence ID" value="XRI72775.1"/>
    <property type="molecule type" value="Genomic_DNA"/>
</dbReference>
<sequence>MSNFDKDITYHSMVDLSKKIFGLLFLANGGGVIALLTLVGHYRSYIYNSHPCLALYWLSFAFFILGIIAVVLSTTFAYFTQYHIFTNDTGTYKFGVAVAISIFSLVFFIIGSIIGALFISQMI</sequence>
<gene>
    <name evidence="1" type="ORF">HHS34_010005</name>
</gene>
<accession>A0ACD5HD44</accession>
<keyword evidence="2" id="KW-1185">Reference proteome</keyword>
<organism evidence="1 2">
    <name type="scientific">Acidithiobacillus montserratensis</name>
    <dbReference type="NCBI Taxonomy" id="2729135"/>
    <lineage>
        <taxon>Bacteria</taxon>
        <taxon>Pseudomonadati</taxon>
        <taxon>Pseudomonadota</taxon>
        <taxon>Acidithiobacillia</taxon>
        <taxon>Acidithiobacillales</taxon>
        <taxon>Acidithiobacillaceae</taxon>
        <taxon>Acidithiobacillus</taxon>
    </lineage>
</organism>
<name>A0ACD5HD44_9PROT</name>
<dbReference type="Proteomes" id="UP001195965">
    <property type="component" value="Chromosome"/>
</dbReference>
<protein>
    <submittedName>
        <fullName evidence="1">Uncharacterized protein</fullName>
    </submittedName>
</protein>